<feature type="binding site" evidence="10">
    <location>
        <position position="135"/>
    </location>
    <ligand>
        <name>substrate</name>
    </ligand>
</feature>
<evidence type="ECO:0000259" key="12">
    <source>
        <dbReference type="Pfam" id="PF01979"/>
    </source>
</evidence>
<dbReference type="PANTHER" id="PTHR43137">
    <property type="entry name" value="DIHYDROOROTASE"/>
    <property type="match status" value="1"/>
</dbReference>
<feature type="binding site" evidence="10">
    <location>
        <position position="15"/>
    </location>
    <ligand>
        <name>Zn(2+)</name>
        <dbReference type="ChEBI" id="CHEBI:29105"/>
        <label>1</label>
    </ligand>
</feature>
<feature type="binding site" evidence="10">
    <location>
        <position position="135"/>
    </location>
    <ligand>
        <name>Zn(2+)</name>
        <dbReference type="ChEBI" id="CHEBI:29105"/>
        <label>2</label>
    </ligand>
</feature>
<evidence type="ECO:0000313" key="13">
    <source>
        <dbReference type="EMBL" id="APZ42856.1"/>
    </source>
</evidence>
<feature type="modified residue" description="N6-carboxylysine" evidence="10">
    <location>
        <position position="98"/>
    </location>
</feature>
<evidence type="ECO:0000256" key="7">
    <source>
        <dbReference type="ARBA" id="ARBA00022833"/>
    </source>
</evidence>
<comment type="similarity">
    <text evidence="3 10 11">Belongs to the metallo-dependent hydrolases superfamily. DHOase family. Class II DHOase subfamily.</text>
</comment>
<feature type="binding site" evidence="10">
    <location>
        <position position="173"/>
    </location>
    <ligand>
        <name>Zn(2+)</name>
        <dbReference type="ChEBI" id="CHEBI:29105"/>
        <label>2</label>
    </ligand>
</feature>
<evidence type="ECO:0000256" key="5">
    <source>
        <dbReference type="ARBA" id="ARBA00022723"/>
    </source>
</evidence>
<evidence type="ECO:0000256" key="3">
    <source>
        <dbReference type="ARBA" id="ARBA00005631"/>
    </source>
</evidence>
<dbReference type="Gene3D" id="3.20.20.140">
    <property type="entry name" value="Metal-dependent hydrolases"/>
    <property type="match status" value="1"/>
</dbReference>
<dbReference type="InterPro" id="IPR032466">
    <property type="entry name" value="Metal_Hydrolase"/>
</dbReference>
<feature type="domain" description="Amidohydrolase-related" evidence="12">
    <location>
        <begin position="11"/>
        <end position="309"/>
    </location>
</feature>
<dbReference type="STRING" id="1765967.BW247_06900"/>
<dbReference type="InterPro" id="IPR002195">
    <property type="entry name" value="Dihydroorotase_CS"/>
</dbReference>
<evidence type="ECO:0000256" key="4">
    <source>
        <dbReference type="ARBA" id="ARBA00012860"/>
    </source>
</evidence>
<comment type="function">
    <text evidence="1 10">Catalyzes the reversible cyclization of carbamoyl aspartate to dihydroorotate.</text>
</comment>
<dbReference type="AlphaFoldDB" id="A0A1P8UG88"/>
<evidence type="ECO:0000256" key="11">
    <source>
        <dbReference type="RuleBase" id="RU003440"/>
    </source>
</evidence>
<dbReference type="HAMAP" id="MF_00219">
    <property type="entry name" value="PyrC_classII"/>
    <property type="match status" value="1"/>
</dbReference>
<keyword evidence="5 10" id="KW-0479">Metal-binding</keyword>
<dbReference type="PIRSF" id="PIRSF001237">
    <property type="entry name" value="DHOdimr"/>
    <property type="match status" value="1"/>
</dbReference>
<dbReference type="InterPro" id="IPR004721">
    <property type="entry name" value="DHOdimr"/>
</dbReference>
<evidence type="ECO:0000256" key="1">
    <source>
        <dbReference type="ARBA" id="ARBA00002368"/>
    </source>
</evidence>
<dbReference type="SUPFAM" id="SSF51556">
    <property type="entry name" value="Metallo-dependent hydrolases"/>
    <property type="match status" value="1"/>
</dbReference>
<dbReference type="EC" id="3.5.2.3" evidence="4 10"/>
<dbReference type="UniPathway" id="UPA00070">
    <property type="reaction ID" value="UER00117"/>
</dbReference>
<keyword evidence="7 10" id="KW-0862">Zinc</keyword>
<dbReference type="EMBL" id="CP019434">
    <property type="protein sequence ID" value="APZ42856.1"/>
    <property type="molecule type" value="Genomic_DNA"/>
</dbReference>
<protein>
    <recommendedName>
        <fullName evidence="4 10">Dihydroorotase</fullName>
        <shortName evidence="10">DHOase</shortName>
        <ecNumber evidence="4 10">3.5.2.3</ecNumber>
    </recommendedName>
</protein>
<sequence>MQTLTLQTPDDWHVHFRDTALLRETVPATARVFRRAIAMPNLVPPVSTTAAASAYKQRLLDARPAGSAFEPLMTLYLTPTLDATEIARAAAAGIRAVKLYPAGATTHSEAGVGDLDSIYPTLEALQAHGMLLLVHGEVVDPAVDVFDREREFIDRHLRRIAERMPDLKIVLEHISTREAVEFVTEAGANVAATITPQHLLLNRNDLLVGGLKPHNYCLPVLKRRTHQEALRAAAVSGSRKFFLGTDSAPHEQMAKESSCGCAGCYSAPTALELYAQIFDELGALDRLEGFASHHGADFYGLPRNTGHVTLVRQPWSIPERIALPGGGTLVPLLAGMQLDWQIQTIGSERL</sequence>
<feature type="binding site" evidence="10">
    <location>
        <position position="13"/>
    </location>
    <ligand>
        <name>Zn(2+)</name>
        <dbReference type="ChEBI" id="CHEBI:29105"/>
        <label>1</label>
    </ligand>
</feature>
<dbReference type="GO" id="GO:0004151">
    <property type="term" value="F:dihydroorotase activity"/>
    <property type="evidence" value="ECO:0007669"/>
    <property type="project" value="UniProtKB-UniRule"/>
</dbReference>
<dbReference type="PANTHER" id="PTHR43137:SF1">
    <property type="entry name" value="DIHYDROOROTASE"/>
    <property type="match status" value="1"/>
</dbReference>
<feature type="binding site" description="via carbamate group" evidence="10">
    <location>
        <position position="98"/>
    </location>
    <ligand>
        <name>Zn(2+)</name>
        <dbReference type="ChEBI" id="CHEBI:29105"/>
        <label>1</label>
    </ligand>
</feature>
<dbReference type="RefSeq" id="WP_076836504.1">
    <property type="nucleotide sequence ID" value="NZ_CP019434.1"/>
</dbReference>
<dbReference type="Proteomes" id="UP000243807">
    <property type="component" value="Chromosome"/>
</dbReference>
<keyword evidence="14" id="KW-1185">Reference proteome</keyword>
<evidence type="ECO:0000256" key="6">
    <source>
        <dbReference type="ARBA" id="ARBA00022801"/>
    </source>
</evidence>
<keyword evidence="6 10" id="KW-0378">Hydrolase</keyword>
<name>A0A1P8UG88_9GAMM</name>
<evidence type="ECO:0000256" key="8">
    <source>
        <dbReference type="ARBA" id="ARBA00022975"/>
    </source>
</evidence>
<feature type="binding site" evidence="10">
    <location>
        <position position="218"/>
    </location>
    <ligand>
        <name>substrate</name>
    </ligand>
</feature>
<dbReference type="GO" id="GO:0044205">
    <property type="term" value="P:'de novo' UMP biosynthetic process"/>
    <property type="evidence" value="ECO:0007669"/>
    <property type="project" value="UniProtKB-UniRule"/>
</dbReference>
<keyword evidence="8 10" id="KW-0665">Pyrimidine biosynthesis</keyword>
<feature type="binding site" evidence="10">
    <location>
        <position position="262"/>
    </location>
    <ligand>
        <name>substrate</name>
    </ligand>
</feature>
<dbReference type="GO" id="GO:0005737">
    <property type="term" value="C:cytoplasm"/>
    <property type="evidence" value="ECO:0007669"/>
    <property type="project" value="TreeGrafter"/>
</dbReference>
<gene>
    <name evidence="10" type="primary">pyrC</name>
    <name evidence="13" type="ORF">BW247_06900</name>
</gene>
<feature type="active site" evidence="10">
    <location>
        <position position="246"/>
    </location>
</feature>
<evidence type="ECO:0000256" key="9">
    <source>
        <dbReference type="ARBA" id="ARBA00048492"/>
    </source>
</evidence>
<organism evidence="13 14">
    <name type="scientific">Acidihalobacter ferrooxydans</name>
    <dbReference type="NCBI Taxonomy" id="1765967"/>
    <lineage>
        <taxon>Bacteria</taxon>
        <taxon>Pseudomonadati</taxon>
        <taxon>Pseudomonadota</taxon>
        <taxon>Gammaproteobacteria</taxon>
        <taxon>Chromatiales</taxon>
        <taxon>Ectothiorhodospiraceae</taxon>
        <taxon>Acidihalobacter</taxon>
    </lineage>
</organism>
<dbReference type="GO" id="GO:0006207">
    <property type="term" value="P:'de novo' pyrimidine nucleobase biosynthetic process"/>
    <property type="evidence" value="ECO:0007669"/>
    <property type="project" value="TreeGrafter"/>
</dbReference>
<evidence type="ECO:0000256" key="2">
    <source>
        <dbReference type="ARBA" id="ARBA00004880"/>
    </source>
</evidence>
<dbReference type="PROSITE" id="PS00483">
    <property type="entry name" value="DIHYDROOROTASE_2"/>
    <property type="match status" value="1"/>
</dbReference>
<dbReference type="CDD" id="cd01294">
    <property type="entry name" value="DHOase"/>
    <property type="match status" value="1"/>
</dbReference>
<feature type="binding site" evidence="10">
    <location>
        <position position="41"/>
    </location>
    <ligand>
        <name>substrate</name>
    </ligand>
</feature>
<feature type="binding site" description="via carbamate group" evidence="10">
    <location>
        <position position="98"/>
    </location>
    <ligand>
        <name>Zn(2+)</name>
        <dbReference type="ChEBI" id="CHEBI:29105"/>
        <label>2</label>
    </ligand>
</feature>
<evidence type="ECO:0000313" key="14">
    <source>
        <dbReference type="Proteomes" id="UP000243807"/>
    </source>
</evidence>
<comment type="cofactor">
    <cofactor evidence="10 11">
        <name>Zn(2+)</name>
        <dbReference type="ChEBI" id="CHEBI:29105"/>
    </cofactor>
    <text evidence="10 11">Binds 2 Zn(2+) ions per subunit.</text>
</comment>
<proteinExistence type="inferred from homology"/>
<feature type="binding site" evidence="10">
    <location>
        <begin position="15"/>
        <end position="17"/>
    </location>
    <ligand>
        <name>substrate</name>
    </ligand>
</feature>
<dbReference type="FunFam" id="3.20.20.140:FF:000006">
    <property type="entry name" value="Dihydroorotase"/>
    <property type="match status" value="1"/>
</dbReference>
<dbReference type="Pfam" id="PF01979">
    <property type="entry name" value="Amidohydro_1"/>
    <property type="match status" value="1"/>
</dbReference>
<dbReference type="InterPro" id="IPR006680">
    <property type="entry name" value="Amidohydro-rel"/>
</dbReference>
<comment type="pathway">
    <text evidence="2 10 11">Pyrimidine metabolism; UMP biosynthesis via de novo pathway; (S)-dihydroorotate from bicarbonate: step 3/3.</text>
</comment>
<comment type="catalytic activity">
    <reaction evidence="9 10 11">
        <text>(S)-dihydroorotate + H2O = N-carbamoyl-L-aspartate + H(+)</text>
        <dbReference type="Rhea" id="RHEA:24296"/>
        <dbReference type="ChEBI" id="CHEBI:15377"/>
        <dbReference type="ChEBI" id="CHEBI:15378"/>
        <dbReference type="ChEBI" id="CHEBI:30864"/>
        <dbReference type="ChEBI" id="CHEBI:32814"/>
        <dbReference type="EC" id="3.5.2.3"/>
    </reaction>
</comment>
<feature type="binding site" evidence="10">
    <location>
        <position position="250"/>
    </location>
    <ligand>
        <name>substrate</name>
    </ligand>
</feature>
<dbReference type="GO" id="GO:0008270">
    <property type="term" value="F:zinc ion binding"/>
    <property type="evidence" value="ECO:0007669"/>
    <property type="project" value="UniProtKB-UniRule"/>
</dbReference>
<reference evidence="13 14" key="1">
    <citation type="submission" date="2017-01" db="EMBL/GenBank/DDBJ databases">
        <title>Draft sequence of Acidihalobacter ferrooxidans strain DSM 14175 (strain V8).</title>
        <authorList>
            <person name="Khaleque H.N."/>
            <person name="Ramsay J.P."/>
            <person name="Murphy R.J.T."/>
            <person name="Kaksonen A.H."/>
            <person name="Boxall N.J."/>
            <person name="Watkin E.L.J."/>
        </authorList>
    </citation>
    <scope>NUCLEOTIDE SEQUENCE [LARGE SCALE GENOMIC DNA]</scope>
    <source>
        <strain evidence="13 14">V8</strain>
    </source>
</reference>
<dbReference type="OrthoDB" id="9808095at2"/>
<accession>A0A1P8UG88</accession>
<comment type="subunit">
    <text evidence="10">Homodimer.</text>
</comment>
<dbReference type="KEGG" id="afy:BW247_06900"/>
<evidence type="ECO:0000256" key="10">
    <source>
        <dbReference type="HAMAP-Rule" id="MF_00219"/>
    </source>
</evidence>
<dbReference type="NCBIfam" id="TIGR00856">
    <property type="entry name" value="pyrC_dimer"/>
    <property type="match status" value="1"/>
</dbReference>
<feature type="binding site" evidence="10">
    <location>
        <position position="246"/>
    </location>
    <ligand>
        <name>Zn(2+)</name>
        <dbReference type="ChEBI" id="CHEBI:29105"/>
        <label>1</label>
    </ligand>
</feature>